<evidence type="ECO:0000259" key="1">
    <source>
        <dbReference type="Pfam" id="PF03457"/>
    </source>
</evidence>
<name>A0ABQ2AVU5_9MICC</name>
<dbReference type="Proteomes" id="UP000643279">
    <property type="component" value="Unassembled WGS sequence"/>
</dbReference>
<accession>A0ABQ2AVU5</accession>
<organism evidence="2 3">
    <name type="scientific">Arthrobacter liuii</name>
    <dbReference type="NCBI Taxonomy" id="1476996"/>
    <lineage>
        <taxon>Bacteria</taxon>
        <taxon>Bacillati</taxon>
        <taxon>Actinomycetota</taxon>
        <taxon>Actinomycetes</taxon>
        <taxon>Micrococcales</taxon>
        <taxon>Micrococcaceae</taxon>
        <taxon>Arthrobacter</taxon>
    </lineage>
</organism>
<dbReference type="Pfam" id="PF03457">
    <property type="entry name" value="HA"/>
    <property type="match status" value="1"/>
</dbReference>
<dbReference type="InterPro" id="IPR005114">
    <property type="entry name" value="Helicase_assoc"/>
</dbReference>
<keyword evidence="3" id="KW-1185">Reference proteome</keyword>
<comment type="caution">
    <text evidence="2">The sequence shown here is derived from an EMBL/GenBank/DDBJ whole genome shotgun (WGS) entry which is preliminary data.</text>
</comment>
<gene>
    <name evidence="2" type="ORF">GCM10007170_34030</name>
</gene>
<dbReference type="RefSeq" id="WP_188572750.1">
    <property type="nucleotide sequence ID" value="NZ_BMFW01000021.1"/>
</dbReference>
<feature type="domain" description="Helicase-associated" evidence="1">
    <location>
        <begin position="136"/>
        <end position="196"/>
    </location>
</feature>
<sequence length="213" mass="24082">MDRLLRKAPYPEWVLMYRLGLGRDRIAALVRTPPATVDYHLRVARRQDPQLQAAHRAAGAAPSVAAVARMEEVIAWVTGAGRLSRGRSDDQAERSMEAWIRQRRSEAAAGTLHAVYRDGLARIPGWDTNARAAADEARWHARLDELRRYRAEGNDWPRHQKYATEQEHSLGVWIHIQRQKLREGTLSPDKAAQLDAAVPGWLQGRGRGRPARP</sequence>
<dbReference type="EMBL" id="BMFW01000021">
    <property type="protein sequence ID" value="GGH99364.1"/>
    <property type="molecule type" value="Genomic_DNA"/>
</dbReference>
<dbReference type="Gene3D" id="6.10.140.530">
    <property type="match status" value="1"/>
</dbReference>
<protein>
    <recommendedName>
        <fullName evidence="1">Helicase-associated domain-containing protein</fullName>
    </recommendedName>
</protein>
<evidence type="ECO:0000313" key="2">
    <source>
        <dbReference type="EMBL" id="GGH99364.1"/>
    </source>
</evidence>
<reference evidence="3" key="1">
    <citation type="journal article" date="2019" name="Int. J. Syst. Evol. Microbiol.">
        <title>The Global Catalogue of Microorganisms (GCM) 10K type strain sequencing project: providing services to taxonomists for standard genome sequencing and annotation.</title>
        <authorList>
            <consortium name="The Broad Institute Genomics Platform"/>
            <consortium name="The Broad Institute Genome Sequencing Center for Infectious Disease"/>
            <person name="Wu L."/>
            <person name="Ma J."/>
        </authorList>
    </citation>
    <scope>NUCLEOTIDE SEQUENCE [LARGE SCALE GENOMIC DNA]</scope>
    <source>
        <strain evidence="3">CGMCC 1.12778</strain>
    </source>
</reference>
<proteinExistence type="predicted"/>
<evidence type="ECO:0000313" key="3">
    <source>
        <dbReference type="Proteomes" id="UP000643279"/>
    </source>
</evidence>